<dbReference type="RefSeq" id="WP_191897937.1">
    <property type="nucleotide sequence ID" value="NZ_BMQD01000029.1"/>
</dbReference>
<sequence>MHSSMIPPGMHEDSALSALADDNTEKAKVLAILALAAAVERLAGAQQIIAERE</sequence>
<gene>
    <name evidence="1" type="ORF">GCM10010126_61740</name>
</gene>
<reference evidence="1" key="2">
    <citation type="submission" date="2022-09" db="EMBL/GenBank/DDBJ databases">
        <authorList>
            <person name="Sun Q."/>
            <person name="Ohkuma M."/>
        </authorList>
    </citation>
    <scope>NUCLEOTIDE SEQUENCE</scope>
    <source>
        <strain evidence="1">JCM 3093</strain>
    </source>
</reference>
<dbReference type="AlphaFoldDB" id="A0AA37BML2"/>
<reference evidence="1" key="1">
    <citation type="journal article" date="2014" name="Int. J. Syst. Evol. Microbiol.">
        <title>Complete genome sequence of Corynebacterium casei LMG S-19264T (=DSM 44701T), isolated from a smear-ripened cheese.</title>
        <authorList>
            <consortium name="US DOE Joint Genome Institute (JGI-PGF)"/>
            <person name="Walter F."/>
            <person name="Albersmeier A."/>
            <person name="Kalinowski J."/>
            <person name="Ruckert C."/>
        </authorList>
    </citation>
    <scope>NUCLEOTIDE SEQUENCE</scope>
    <source>
        <strain evidence="1">JCM 3093</strain>
    </source>
</reference>
<accession>A0AA37BML2</accession>
<name>A0AA37BML2_9ACTN</name>
<evidence type="ECO:0000313" key="2">
    <source>
        <dbReference type="Proteomes" id="UP000627984"/>
    </source>
</evidence>
<protein>
    <submittedName>
        <fullName evidence="1">Uncharacterized protein</fullName>
    </submittedName>
</protein>
<dbReference type="EMBL" id="BMQD01000029">
    <property type="protein sequence ID" value="GGK94012.1"/>
    <property type="molecule type" value="Genomic_DNA"/>
</dbReference>
<organism evidence="1 2">
    <name type="scientific">Planomonospora parontospora</name>
    <dbReference type="NCBI Taxonomy" id="58119"/>
    <lineage>
        <taxon>Bacteria</taxon>
        <taxon>Bacillati</taxon>
        <taxon>Actinomycetota</taxon>
        <taxon>Actinomycetes</taxon>
        <taxon>Streptosporangiales</taxon>
        <taxon>Streptosporangiaceae</taxon>
        <taxon>Planomonospora</taxon>
    </lineage>
</organism>
<comment type="caution">
    <text evidence="1">The sequence shown here is derived from an EMBL/GenBank/DDBJ whole genome shotgun (WGS) entry which is preliminary data.</text>
</comment>
<proteinExistence type="predicted"/>
<dbReference type="Proteomes" id="UP000627984">
    <property type="component" value="Unassembled WGS sequence"/>
</dbReference>
<evidence type="ECO:0000313" key="1">
    <source>
        <dbReference type="EMBL" id="GGK94012.1"/>
    </source>
</evidence>